<evidence type="ECO:0000313" key="2">
    <source>
        <dbReference type="EMBL" id="KPJ65071.1"/>
    </source>
</evidence>
<sequence length="214" mass="24577">TADPSLILKTPPVKEGQKVLGLEGVRSGRPLLGIAVRDVPRNKEEKIYKSLAQVIDWLAQEHKYSPVFVLFQCPQDMQETSKVINHMQEKSSVIFRMCRPEEMLALISNFDLLIGMRLHSLIFAAMNQVPMLGIAYDPKVRSFMKKIEQRCLSLNEGSDHRHLKVILEKIHKNKREIASLLRAKKKGIFDQASLNFNVFADYLKPRPKLQETKK</sequence>
<reference evidence="2 3" key="1">
    <citation type="journal article" date="2015" name="Microbiome">
        <title>Genomic resolution of linkages in carbon, nitrogen, and sulfur cycling among widespread estuary sediment bacteria.</title>
        <authorList>
            <person name="Baker B.J."/>
            <person name="Lazar C.S."/>
            <person name="Teske A.P."/>
            <person name="Dick G.J."/>
        </authorList>
    </citation>
    <scope>NUCLEOTIDE SEQUENCE [LARGE SCALE GENOMIC DNA]</scope>
    <source>
        <strain evidence="2">DG_54_3</strain>
    </source>
</reference>
<comment type="caution">
    <text evidence="2">The sequence shown here is derived from an EMBL/GenBank/DDBJ whole genome shotgun (WGS) entry which is preliminary data.</text>
</comment>
<dbReference type="Pfam" id="PF04230">
    <property type="entry name" value="PS_pyruv_trans"/>
    <property type="match status" value="1"/>
</dbReference>
<organism evidence="2 3">
    <name type="scientific">candidate division WOR-1 bacterium DG_54_3</name>
    <dbReference type="NCBI Taxonomy" id="1703775"/>
    <lineage>
        <taxon>Bacteria</taxon>
        <taxon>Bacillati</taxon>
        <taxon>Saganbacteria</taxon>
    </lineage>
</organism>
<evidence type="ECO:0000259" key="1">
    <source>
        <dbReference type="Pfam" id="PF04230"/>
    </source>
</evidence>
<dbReference type="PANTHER" id="PTHR36836:SF1">
    <property type="entry name" value="COLANIC ACID BIOSYNTHESIS PROTEIN WCAK"/>
    <property type="match status" value="1"/>
</dbReference>
<dbReference type="Gene3D" id="3.40.50.2000">
    <property type="entry name" value="Glycogen Phosphorylase B"/>
    <property type="match status" value="1"/>
</dbReference>
<name>A0A0S7XS31_UNCSA</name>
<feature type="domain" description="Polysaccharide pyruvyl transferase" evidence="1">
    <location>
        <begin position="1"/>
        <end position="138"/>
    </location>
</feature>
<evidence type="ECO:0000313" key="3">
    <source>
        <dbReference type="Proteomes" id="UP000051861"/>
    </source>
</evidence>
<dbReference type="InterPro" id="IPR007345">
    <property type="entry name" value="Polysacch_pyruvyl_Trfase"/>
</dbReference>
<dbReference type="EMBL" id="LIZX01000137">
    <property type="protein sequence ID" value="KPJ65071.1"/>
    <property type="molecule type" value="Genomic_DNA"/>
</dbReference>
<dbReference type="Proteomes" id="UP000051861">
    <property type="component" value="Unassembled WGS sequence"/>
</dbReference>
<accession>A0A0S7XS31</accession>
<dbReference type="PANTHER" id="PTHR36836">
    <property type="entry name" value="COLANIC ACID BIOSYNTHESIS PROTEIN WCAK"/>
    <property type="match status" value="1"/>
</dbReference>
<proteinExistence type="predicted"/>
<gene>
    <name evidence="2" type="ORF">AMJ44_11035</name>
</gene>
<dbReference type="AlphaFoldDB" id="A0A0S7XS31"/>
<protein>
    <recommendedName>
        <fullName evidence="1">Polysaccharide pyruvyl transferase domain-containing protein</fullName>
    </recommendedName>
</protein>
<feature type="non-terminal residue" evidence="2">
    <location>
        <position position="1"/>
    </location>
</feature>